<keyword evidence="4" id="KW-0548">Nucleotidyltransferase</keyword>
<evidence type="ECO:0000256" key="5">
    <source>
        <dbReference type="ARBA" id="ARBA00022723"/>
    </source>
</evidence>
<evidence type="ECO:0000256" key="11">
    <source>
        <dbReference type="RuleBase" id="RU003953"/>
    </source>
</evidence>
<dbReference type="GO" id="GO:0005524">
    <property type="term" value="F:ATP binding"/>
    <property type="evidence" value="ECO:0007669"/>
    <property type="project" value="UniProtKB-KW"/>
</dbReference>
<keyword evidence="7" id="KW-0692">RNA repair</keyword>
<name>A0A1F7V7Q3_9BACT</name>
<comment type="caution">
    <text evidence="15">The sequence shown here is derived from an EMBL/GenBank/DDBJ whole genome shotgun (WGS) entry which is preliminary data.</text>
</comment>
<evidence type="ECO:0000313" key="15">
    <source>
        <dbReference type="EMBL" id="OGL86520.1"/>
    </source>
</evidence>
<keyword evidence="5" id="KW-0479">Metal-binding</keyword>
<feature type="domain" description="HD" evidence="13">
    <location>
        <begin position="194"/>
        <end position="272"/>
    </location>
</feature>
<dbReference type="SUPFAM" id="SSF81301">
    <property type="entry name" value="Nucleotidyltransferase"/>
    <property type="match status" value="1"/>
</dbReference>
<dbReference type="GO" id="GO:0016779">
    <property type="term" value="F:nucleotidyltransferase activity"/>
    <property type="evidence" value="ECO:0007669"/>
    <property type="project" value="UniProtKB-KW"/>
</dbReference>
<dbReference type="PANTHER" id="PTHR47545">
    <property type="entry name" value="MULTIFUNCTIONAL CCA PROTEIN"/>
    <property type="match status" value="1"/>
</dbReference>
<comment type="similarity">
    <text evidence="11">Belongs to the tRNA nucleotidyltransferase/poly(A) polymerase family.</text>
</comment>
<dbReference type="Pfam" id="PF01966">
    <property type="entry name" value="HD"/>
    <property type="match status" value="1"/>
</dbReference>
<accession>A0A1F7V7Q3</accession>
<dbReference type="Proteomes" id="UP000178723">
    <property type="component" value="Unassembled WGS sequence"/>
</dbReference>
<dbReference type="Gene3D" id="1.10.3090.10">
    <property type="entry name" value="cca-adding enzyme, domain 2"/>
    <property type="match status" value="1"/>
</dbReference>
<evidence type="ECO:0000256" key="10">
    <source>
        <dbReference type="ARBA" id="ARBA00022884"/>
    </source>
</evidence>
<evidence type="ECO:0000256" key="6">
    <source>
        <dbReference type="ARBA" id="ARBA00022741"/>
    </source>
</evidence>
<evidence type="ECO:0008006" key="17">
    <source>
        <dbReference type="Google" id="ProtNLM"/>
    </source>
</evidence>
<dbReference type="InterPro" id="IPR043519">
    <property type="entry name" value="NT_sf"/>
</dbReference>
<feature type="domain" description="tRNA nucleotidyltransferase/poly(A) polymerase RNA and SrmB- binding" evidence="14">
    <location>
        <begin position="86"/>
        <end position="152"/>
    </location>
</feature>
<dbReference type="Pfam" id="PF12627">
    <property type="entry name" value="PolyA_pol_RNAbd"/>
    <property type="match status" value="1"/>
</dbReference>
<keyword evidence="3" id="KW-0819">tRNA processing</keyword>
<keyword evidence="9" id="KW-0460">Magnesium</keyword>
<proteinExistence type="inferred from homology"/>
<evidence type="ECO:0000256" key="1">
    <source>
        <dbReference type="ARBA" id="ARBA00001946"/>
    </source>
</evidence>
<evidence type="ECO:0000256" key="4">
    <source>
        <dbReference type="ARBA" id="ARBA00022695"/>
    </source>
</evidence>
<dbReference type="STRING" id="1802407.A3I40_00295"/>
<comment type="cofactor">
    <cofactor evidence="1">
        <name>Mg(2+)</name>
        <dbReference type="ChEBI" id="CHEBI:18420"/>
    </cofactor>
</comment>
<dbReference type="GO" id="GO:0046872">
    <property type="term" value="F:metal ion binding"/>
    <property type="evidence" value="ECO:0007669"/>
    <property type="project" value="UniProtKB-KW"/>
</dbReference>
<dbReference type="PANTHER" id="PTHR47545:SF1">
    <property type="entry name" value="MULTIFUNCTIONAL CCA PROTEIN"/>
    <property type="match status" value="1"/>
</dbReference>
<dbReference type="GO" id="GO:0003723">
    <property type="term" value="F:RNA binding"/>
    <property type="evidence" value="ECO:0007669"/>
    <property type="project" value="UniProtKB-KW"/>
</dbReference>
<gene>
    <name evidence="15" type="ORF">A3I40_00295</name>
</gene>
<protein>
    <recommendedName>
        <fullName evidence="17">HD domain-containing protein</fullName>
    </recommendedName>
</protein>
<dbReference type="InterPro" id="IPR032828">
    <property type="entry name" value="PolyA_RNA-bd"/>
</dbReference>
<dbReference type="InterPro" id="IPR003607">
    <property type="entry name" value="HD/PDEase_dom"/>
</dbReference>
<dbReference type="InterPro" id="IPR006674">
    <property type="entry name" value="HD_domain"/>
</dbReference>
<feature type="non-terminal residue" evidence="15">
    <location>
        <position position="1"/>
    </location>
</feature>
<reference evidence="15 16" key="1">
    <citation type="journal article" date="2016" name="Nat. Commun.">
        <title>Thousands of microbial genomes shed light on interconnected biogeochemical processes in an aquifer system.</title>
        <authorList>
            <person name="Anantharaman K."/>
            <person name="Brown C.T."/>
            <person name="Hug L.A."/>
            <person name="Sharon I."/>
            <person name="Castelle C.J."/>
            <person name="Probst A.J."/>
            <person name="Thomas B.C."/>
            <person name="Singh A."/>
            <person name="Wilkins M.J."/>
            <person name="Karaoz U."/>
            <person name="Brodie E.L."/>
            <person name="Williams K.H."/>
            <person name="Hubbard S.S."/>
            <person name="Banfield J.F."/>
        </authorList>
    </citation>
    <scope>NUCLEOTIDE SEQUENCE [LARGE SCALE GENOMIC DNA]</scope>
</reference>
<evidence type="ECO:0000259" key="12">
    <source>
        <dbReference type="Pfam" id="PF01743"/>
    </source>
</evidence>
<evidence type="ECO:0000259" key="13">
    <source>
        <dbReference type="Pfam" id="PF01966"/>
    </source>
</evidence>
<dbReference type="SUPFAM" id="SSF81891">
    <property type="entry name" value="Poly A polymerase C-terminal region-like"/>
    <property type="match status" value="1"/>
</dbReference>
<organism evidence="15 16">
    <name type="scientific">Candidatus Uhrbacteria bacterium RIFCSPLOWO2_02_FULL_48_12</name>
    <dbReference type="NCBI Taxonomy" id="1802407"/>
    <lineage>
        <taxon>Bacteria</taxon>
        <taxon>Candidatus Uhriibacteriota</taxon>
    </lineage>
</organism>
<dbReference type="InterPro" id="IPR050124">
    <property type="entry name" value="tRNA_CCA-adding_enzyme"/>
</dbReference>
<sequence length="394" mass="45637">KGRTGAYRDVKVISRSSVTIEDDLRRRDFTVNALAWNIFEKRMIDLGLGLKDLKARKLRTVGKPEDRFREDFSRMLRGLRFAAELNFSIEPKTWQALKFLVKHLNDVRDGLNIVPREVLAKEMLKTFYADPVKALELYDKSGALNVLVPEMMPMKTCPQPKPYHMEGTVWRHTVLALEVLKSKRFKTYFTERPDAELIMAVLWHDLGKPYTLKTPKEHGVDRIRFDGHDSVGARMAKEIAERLKLASPPMESHYHVNPDHLEWLIGHHLLLLHDRAREMKLTTIEKYFVRHPLAAKLQELILIDSLATIPKGGRPALNHLRTLWRTLKRMGERNHHLPPALLNGDELMSVLNIPSGPMVGLLLRRLREQQLLGLVKTKRQAINFVLREHEKTNI</sequence>
<dbReference type="Pfam" id="PF01743">
    <property type="entry name" value="PolyA_pol"/>
    <property type="match status" value="1"/>
</dbReference>
<dbReference type="AlphaFoldDB" id="A0A1F7V7Q3"/>
<dbReference type="Gene3D" id="3.30.460.10">
    <property type="entry name" value="Beta Polymerase, domain 2"/>
    <property type="match status" value="1"/>
</dbReference>
<evidence type="ECO:0000313" key="16">
    <source>
        <dbReference type="Proteomes" id="UP000178723"/>
    </source>
</evidence>
<dbReference type="CDD" id="cd00077">
    <property type="entry name" value="HDc"/>
    <property type="match status" value="1"/>
</dbReference>
<evidence type="ECO:0000256" key="3">
    <source>
        <dbReference type="ARBA" id="ARBA00022694"/>
    </source>
</evidence>
<dbReference type="GO" id="GO:0008033">
    <property type="term" value="P:tRNA processing"/>
    <property type="evidence" value="ECO:0007669"/>
    <property type="project" value="UniProtKB-KW"/>
</dbReference>
<evidence type="ECO:0000259" key="14">
    <source>
        <dbReference type="Pfam" id="PF12627"/>
    </source>
</evidence>
<evidence type="ECO:0000256" key="8">
    <source>
        <dbReference type="ARBA" id="ARBA00022840"/>
    </source>
</evidence>
<dbReference type="InterPro" id="IPR002646">
    <property type="entry name" value="PolA_pol_head_dom"/>
</dbReference>
<evidence type="ECO:0000256" key="7">
    <source>
        <dbReference type="ARBA" id="ARBA00022800"/>
    </source>
</evidence>
<keyword evidence="8" id="KW-0067">ATP-binding</keyword>
<dbReference type="EMBL" id="MGEP01000047">
    <property type="protein sequence ID" value="OGL86520.1"/>
    <property type="molecule type" value="Genomic_DNA"/>
</dbReference>
<keyword evidence="10 11" id="KW-0694">RNA-binding</keyword>
<dbReference type="GO" id="GO:0042245">
    <property type="term" value="P:RNA repair"/>
    <property type="evidence" value="ECO:0007669"/>
    <property type="project" value="UniProtKB-KW"/>
</dbReference>
<keyword evidence="6" id="KW-0547">Nucleotide-binding</keyword>
<evidence type="ECO:0000256" key="9">
    <source>
        <dbReference type="ARBA" id="ARBA00022842"/>
    </source>
</evidence>
<keyword evidence="2 11" id="KW-0808">Transferase</keyword>
<feature type="domain" description="Poly A polymerase head" evidence="12">
    <location>
        <begin position="15"/>
        <end position="59"/>
    </location>
</feature>
<evidence type="ECO:0000256" key="2">
    <source>
        <dbReference type="ARBA" id="ARBA00022679"/>
    </source>
</evidence>